<name>A0A812LVI8_9DINO</name>
<dbReference type="EMBL" id="CAJNDS010001180">
    <property type="protein sequence ID" value="CAE7250748.1"/>
    <property type="molecule type" value="Genomic_DNA"/>
</dbReference>
<sequence length="115" mass="13304">MEQNWPEGEEHYAKLAINSLVGLFARHWDHIFVTELLSNSSYRPIHDYIMGAEYVAVARIRQALADVPKRYLKSIKTDCLVMQDVPKKHRPTVERLLQMSHRDGTPVSRYEEGPG</sequence>
<dbReference type="OrthoDB" id="446882at2759"/>
<organism evidence="2 3">
    <name type="scientific">Symbiodinium natans</name>
    <dbReference type="NCBI Taxonomy" id="878477"/>
    <lineage>
        <taxon>Eukaryota</taxon>
        <taxon>Sar</taxon>
        <taxon>Alveolata</taxon>
        <taxon>Dinophyceae</taxon>
        <taxon>Suessiales</taxon>
        <taxon>Symbiodiniaceae</taxon>
        <taxon>Symbiodinium</taxon>
    </lineage>
</organism>
<proteinExistence type="predicted"/>
<keyword evidence="3" id="KW-1185">Reference proteome</keyword>
<gene>
    <name evidence="2" type="ORF">SNAT2548_LOCUS12348</name>
</gene>
<feature type="compositionally biased region" description="Basic and acidic residues" evidence="1">
    <location>
        <begin position="100"/>
        <end position="115"/>
    </location>
</feature>
<dbReference type="Proteomes" id="UP000604046">
    <property type="component" value="Unassembled WGS sequence"/>
</dbReference>
<dbReference type="AlphaFoldDB" id="A0A812LVI8"/>
<evidence type="ECO:0000313" key="3">
    <source>
        <dbReference type="Proteomes" id="UP000604046"/>
    </source>
</evidence>
<protein>
    <submittedName>
        <fullName evidence="2">Uncharacterized protein</fullName>
    </submittedName>
</protein>
<evidence type="ECO:0000256" key="1">
    <source>
        <dbReference type="SAM" id="MobiDB-lite"/>
    </source>
</evidence>
<accession>A0A812LVI8</accession>
<evidence type="ECO:0000313" key="2">
    <source>
        <dbReference type="EMBL" id="CAE7250748.1"/>
    </source>
</evidence>
<reference evidence="2" key="1">
    <citation type="submission" date="2021-02" db="EMBL/GenBank/DDBJ databases">
        <authorList>
            <person name="Dougan E. K."/>
            <person name="Rhodes N."/>
            <person name="Thang M."/>
            <person name="Chan C."/>
        </authorList>
    </citation>
    <scope>NUCLEOTIDE SEQUENCE</scope>
</reference>
<comment type="caution">
    <text evidence="2">The sequence shown here is derived from an EMBL/GenBank/DDBJ whole genome shotgun (WGS) entry which is preliminary data.</text>
</comment>
<feature type="region of interest" description="Disordered" evidence="1">
    <location>
        <begin position="96"/>
        <end position="115"/>
    </location>
</feature>